<dbReference type="PRINTS" id="PR00038">
    <property type="entry name" value="HTHLUXR"/>
</dbReference>
<sequence length="728" mass="80951">MEKLLINPHLEMLQELQDTYAAAAGASLYLTDRSGKLVIPASILHGFGGTIEVHNETLEDFFSSHIQKLSGLHLPALYDSWIPGIQMIIAPVRVHGVTLYYVWSGILIMEGMKERISLQELEENAGRAMAAFVAGLVKAAPETGSGEAERKRMKVGKLAEILAVIVEKDAVSTHLDDRFRRISQSLQAAVQQELLPSDKINWIMETSELGEIFGFALEEAPGEYAVRHAAGPASDSLIGLTFREGEGFLGQAVLNEGPSEWTNVQRDPRTDFFYNKGLKQMASLYCFPVRCHDRIAGLMFCIRTDSLGLSSNVLHFEKMFLSLMSAYAGAQLAYSQVDKQLARIKPLLDVGRFMVSIPDIKRLLFTLVDVSLNLAVYPEGALVVYRDERLNQFQTVARGLGSTTGIESCGREMMGRYFSELEQEPSADLSPVLRQRASGRASLELPVGYEDKIYAVLAVELRTERDAEDSREILYALSTMCSLVLRLLHERQNLSHMADQTAMLLFETIRMSHPEKYRTGKRIRSVVDQWGNWTGLKVEEQAVMSRTALLMEQDPDVLLSLAPFFRQEAEWLKEIHGLLGGEITGTGRSFSKAAQIITMAILYVRGDEHLMRIERLNGVDPANRSEFRHFIVSSQTGQSQFTVHSLHAESQSRTESAEAALDKAAVKASLSPREKEVLGLILKASSNKEIAAALFISEHTVKNHLTNIFQKMGVGDRAQAIAAVFNQS</sequence>
<evidence type="ECO:0000313" key="6">
    <source>
        <dbReference type="Proteomes" id="UP000609323"/>
    </source>
</evidence>
<evidence type="ECO:0000256" key="3">
    <source>
        <dbReference type="ARBA" id="ARBA00023163"/>
    </source>
</evidence>
<dbReference type="EMBL" id="BMHF01000010">
    <property type="protein sequence ID" value="GGA42358.1"/>
    <property type="molecule type" value="Genomic_DNA"/>
</dbReference>
<dbReference type="InterPro" id="IPR036388">
    <property type="entry name" value="WH-like_DNA-bd_sf"/>
</dbReference>
<dbReference type="InterPro" id="IPR029016">
    <property type="entry name" value="GAF-like_dom_sf"/>
</dbReference>
<proteinExistence type="predicted"/>
<evidence type="ECO:0000256" key="2">
    <source>
        <dbReference type="ARBA" id="ARBA00023125"/>
    </source>
</evidence>
<accession>A0ABQ1GET1</accession>
<gene>
    <name evidence="5" type="ORF">GCM10010917_29550</name>
</gene>
<dbReference type="InterPro" id="IPR016032">
    <property type="entry name" value="Sig_transdc_resp-reg_C-effctor"/>
</dbReference>
<evidence type="ECO:0000259" key="4">
    <source>
        <dbReference type="PROSITE" id="PS50043"/>
    </source>
</evidence>
<dbReference type="Gene3D" id="1.10.10.10">
    <property type="entry name" value="Winged helix-like DNA-binding domain superfamily/Winged helix DNA-binding domain"/>
    <property type="match status" value="1"/>
</dbReference>
<dbReference type="PANTHER" id="PTHR44688">
    <property type="entry name" value="DNA-BINDING TRANSCRIPTIONAL ACTIVATOR DEVR_DOSR"/>
    <property type="match status" value="1"/>
</dbReference>
<protein>
    <recommendedName>
        <fullName evidence="4">HTH luxR-type domain-containing protein</fullName>
    </recommendedName>
</protein>
<evidence type="ECO:0000313" key="5">
    <source>
        <dbReference type="EMBL" id="GGA42358.1"/>
    </source>
</evidence>
<dbReference type="CDD" id="cd06170">
    <property type="entry name" value="LuxR_C_like"/>
    <property type="match status" value="1"/>
</dbReference>
<organism evidence="5 6">
    <name type="scientific">Paenibacillus physcomitrellae</name>
    <dbReference type="NCBI Taxonomy" id="1619311"/>
    <lineage>
        <taxon>Bacteria</taxon>
        <taxon>Bacillati</taxon>
        <taxon>Bacillota</taxon>
        <taxon>Bacilli</taxon>
        <taxon>Bacillales</taxon>
        <taxon>Paenibacillaceae</taxon>
        <taxon>Paenibacillus</taxon>
    </lineage>
</organism>
<dbReference type="InterPro" id="IPR000792">
    <property type="entry name" value="Tscrpt_reg_LuxR_C"/>
</dbReference>
<dbReference type="RefSeq" id="WP_229752697.1">
    <property type="nucleotide sequence ID" value="NZ_BMHF01000010.1"/>
</dbReference>
<keyword evidence="1" id="KW-0805">Transcription regulation</keyword>
<dbReference type="SUPFAM" id="SSF55781">
    <property type="entry name" value="GAF domain-like"/>
    <property type="match status" value="1"/>
</dbReference>
<dbReference type="PANTHER" id="PTHR44688:SF16">
    <property type="entry name" value="DNA-BINDING TRANSCRIPTIONAL ACTIVATOR DEVR_DOSR"/>
    <property type="match status" value="1"/>
</dbReference>
<keyword evidence="6" id="KW-1185">Reference proteome</keyword>
<dbReference type="SMART" id="SM00421">
    <property type="entry name" value="HTH_LUXR"/>
    <property type="match status" value="1"/>
</dbReference>
<comment type="caution">
    <text evidence="5">The sequence shown here is derived from an EMBL/GenBank/DDBJ whole genome shotgun (WGS) entry which is preliminary data.</text>
</comment>
<reference evidence="6" key="1">
    <citation type="journal article" date="2019" name="Int. J. Syst. Evol. Microbiol.">
        <title>The Global Catalogue of Microorganisms (GCM) 10K type strain sequencing project: providing services to taxonomists for standard genome sequencing and annotation.</title>
        <authorList>
            <consortium name="The Broad Institute Genomics Platform"/>
            <consortium name="The Broad Institute Genome Sequencing Center for Infectious Disease"/>
            <person name="Wu L."/>
            <person name="Ma J."/>
        </authorList>
    </citation>
    <scope>NUCLEOTIDE SEQUENCE [LARGE SCALE GENOMIC DNA]</scope>
    <source>
        <strain evidence="6">CGMCC 1.15044</strain>
    </source>
</reference>
<keyword evidence="3" id="KW-0804">Transcription</keyword>
<keyword evidence="2" id="KW-0238">DNA-binding</keyword>
<name>A0ABQ1GET1_9BACL</name>
<dbReference type="Proteomes" id="UP000609323">
    <property type="component" value="Unassembled WGS sequence"/>
</dbReference>
<dbReference type="Pfam" id="PF00196">
    <property type="entry name" value="GerE"/>
    <property type="match status" value="1"/>
</dbReference>
<dbReference type="SUPFAM" id="SSF46894">
    <property type="entry name" value="C-terminal effector domain of the bipartite response regulators"/>
    <property type="match status" value="1"/>
</dbReference>
<dbReference type="PROSITE" id="PS50043">
    <property type="entry name" value="HTH_LUXR_2"/>
    <property type="match status" value="1"/>
</dbReference>
<dbReference type="Gene3D" id="3.30.450.40">
    <property type="match status" value="1"/>
</dbReference>
<evidence type="ECO:0000256" key="1">
    <source>
        <dbReference type="ARBA" id="ARBA00023015"/>
    </source>
</evidence>
<feature type="domain" description="HTH luxR-type" evidence="4">
    <location>
        <begin position="663"/>
        <end position="728"/>
    </location>
</feature>